<accession>A0A3P7R470</accession>
<organism evidence="2 3">
    <name type="scientific">Dibothriocephalus latus</name>
    <name type="common">Fish tapeworm</name>
    <name type="synonym">Diphyllobothrium latum</name>
    <dbReference type="NCBI Taxonomy" id="60516"/>
    <lineage>
        <taxon>Eukaryota</taxon>
        <taxon>Metazoa</taxon>
        <taxon>Spiralia</taxon>
        <taxon>Lophotrochozoa</taxon>
        <taxon>Platyhelminthes</taxon>
        <taxon>Cestoda</taxon>
        <taxon>Eucestoda</taxon>
        <taxon>Diphyllobothriidea</taxon>
        <taxon>Diphyllobothriidae</taxon>
        <taxon>Dibothriocephalus</taxon>
    </lineage>
</organism>
<name>A0A3P7R470_DIBLA</name>
<evidence type="ECO:0000313" key="2">
    <source>
        <dbReference type="EMBL" id="VDN38762.1"/>
    </source>
</evidence>
<dbReference type="PANTHER" id="PTHR38681">
    <property type="entry name" value="RETROVIRUS-RELATED POL POLYPROTEIN FROM TRANSPOSON 412-LIKE PROTEIN-RELATED"/>
    <property type="match status" value="1"/>
</dbReference>
<dbReference type="PANTHER" id="PTHR38681:SF1">
    <property type="entry name" value="RETROVIRUS-RELATED POL POLYPROTEIN FROM TRANSPOSON 412-LIKE PROTEIN"/>
    <property type="match status" value="1"/>
</dbReference>
<proteinExistence type="predicted"/>
<feature type="compositionally biased region" description="Basic and acidic residues" evidence="1">
    <location>
        <begin position="253"/>
        <end position="266"/>
    </location>
</feature>
<reference evidence="2 3" key="1">
    <citation type="submission" date="2018-11" db="EMBL/GenBank/DDBJ databases">
        <authorList>
            <consortium name="Pathogen Informatics"/>
        </authorList>
    </citation>
    <scope>NUCLEOTIDE SEQUENCE [LARGE SCALE GENOMIC DNA]</scope>
</reference>
<dbReference type="OrthoDB" id="10056584at2759"/>
<evidence type="ECO:0000313" key="3">
    <source>
        <dbReference type="Proteomes" id="UP000281553"/>
    </source>
</evidence>
<protein>
    <submittedName>
        <fullName evidence="2">Uncharacterized protein</fullName>
    </submittedName>
</protein>
<keyword evidence="3" id="KW-1185">Reference proteome</keyword>
<sequence length="278" mass="31439">MLQKVACSSYIRSTLKSDLGCSVAELVFGAPVRLPGELISPSPPGTVEEPANLLHRLRQFLRTLSPVPPRLSVSESYLKKDLATCSHVFLRCERVRRPFKPPYEGPFRVISRGTIIYRIQRGTREEVVSVYRLKAAVPDTSLGEPSDINPAFGVNNRRLRSCREALWESAAESIHAAFLYHASYLLACDQLPVVNRCERPRSPSGPMFSRLLATQAHTHCRRPEVRDTQYPRELFMRNGYPKGIYKPPPTRSAPEDPNGRTTDDMVRPAMCQRHLRSD</sequence>
<gene>
    <name evidence="2" type="ORF">DILT_LOCUS17686</name>
</gene>
<feature type="region of interest" description="Disordered" evidence="1">
    <location>
        <begin position="238"/>
        <end position="267"/>
    </location>
</feature>
<dbReference type="EMBL" id="UYRU01093888">
    <property type="protein sequence ID" value="VDN38762.1"/>
    <property type="molecule type" value="Genomic_DNA"/>
</dbReference>
<evidence type="ECO:0000256" key="1">
    <source>
        <dbReference type="SAM" id="MobiDB-lite"/>
    </source>
</evidence>
<dbReference type="AlphaFoldDB" id="A0A3P7R470"/>
<dbReference type="Proteomes" id="UP000281553">
    <property type="component" value="Unassembled WGS sequence"/>
</dbReference>